<dbReference type="Pfam" id="PF22536">
    <property type="entry name" value="WHD_POLR3C"/>
    <property type="match status" value="1"/>
</dbReference>
<accession>A0A4P9YV78</accession>
<dbReference type="GO" id="GO:0003697">
    <property type="term" value="F:single-stranded DNA binding"/>
    <property type="evidence" value="ECO:0007669"/>
    <property type="project" value="UniProtKB-UniRule"/>
</dbReference>
<dbReference type="InterPro" id="IPR055207">
    <property type="entry name" value="POLR3C_WHD"/>
</dbReference>
<evidence type="ECO:0000256" key="5">
    <source>
        <dbReference type="ARBA" id="ARBA00023163"/>
    </source>
</evidence>
<evidence type="ECO:0000259" key="9">
    <source>
        <dbReference type="Pfam" id="PF22536"/>
    </source>
</evidence>
<keyword evidence="4 7" id="KW-0240">DNA-directed RNA polymerase</keyword>
<dbReference type="SUPFAM" id="SSF46785">
    <property type="entry name" value="Winged helix' DNA-binding domain"/>
    <property type="match status" value="1"/>
</dbReference>
<dbReference type="InterPro" id="IPR039748">
    <property type="entry name" value="RPC3"/>
</dbReference>
<keyword evidence="5 7" id="KW-0804">Transcription</keyword>
<dbReference type="PANTHER" id="PTHR12949">
    <property type="entry name" value="RNA POLYMERASE III DNA DIRECTED -RELATED"/>
    <property type="match status" value="1"/>
</dbReference>
<feature type="domain" description="DNA-directed RNA polymerase III subunit RPC3 winged-helix" evidence="9">
    <location>
        <begin position="7"/>
        <end position="83"/>
    </location>
</feature>
<comment type="subcellular location">
    <subcellularLocation>
        <location evidence="1 7">Nucleus</location>
    </subcellularLocation>
</comment>
<feature type="coiled-coil region" evidence="8">
    <location>
        <begin position="93"/>
        <end position="120"/>
    </location>
</feature>
<evidence type="ECO:0000313" key="11">
    <source>
        <dbReference type="Proteomes" id="UP000278143"/>
    </source>
</evidence>
<dbReference type="OrthoDB" id="272392at2759"/>
<evidence type="ECO:0000256" key="2">
    <source>
        <dbReference type="ARBA" id="ARBA00011206"/>
    </source>
</evidence>
<evidence type="ECO:0000256" key="1">
    <source>
        <dbReference type="ARBA" id="ARBA00004123"/>
    </source>
</evidence>
<evidence type="ECO:0000256" key="4">
    <source>
        <dbReference type="ARBA" id="ARBA00022478"/>
    </source>
</evidence>
<proteinExistence type="inferred from homology"/>
<sequence>MQKQRAVESVTLERFGNAACRILKLLQARGKMDERQVSRLAMLPMKDTRELLQALSLHGFAELQEVPKSADRAPARTFFLWYVPIDKCYRVLSRNALRALANIRQRRQEEREKRGALLAKSDRLDVKENASLLSEGEHAMLRELQATLYRLGRAEMDLVELIIALQ</sequence>
<dbReference type="InterPro" id="IPR036390">
    <property type="entry name" value="WH_DNA-bd_sf"/>
</dbReference>
<keyword evidence="8" id="KW-0175">Coiled coil</keyword>
<evidence type="ECO:0000256" key="7">
    <source>
        <dbReference type="RuleBase" id="RU367076"/>
    </source>
</evidence>
<evidence type="ECO:0000256" key="8">
    <source>
        <dbReference type="SAM" id="Coils"/>
    </source>
</evidence>
<evidence type="ECO:0000313" key="10">
    <source>
        <dbReference type="EMBL" id="RKP23698.1"/>
    </source>
</evidence>
<comment type="subunit">
    <text evidence="2 7">Component of the RNA polymerase III (Pol III) complex consisting of 17 subunits.</text>
</comment>
<protein>
    <recommendedName>
        <fullName evidence="3 7">DNA-directed RNA polymerase III subunit RPC3</fullName>
        <shortName evidence="7">RNA polymerase III subunit C3</shortName>
    </recommendedName>
</protein>
<dbReference type="AlphaFoldDB" id="A0A4P9YV78"/>
<organism evidence="10 11">
    <name type="scientific">Syncephalis pseudoplumigaleata</name>
    <dbReference type="NCBI Taxonomy" id="1712513"/>
    <lineage>
        <taxon>Eukaryota</taxon>
        <taxon>Fungi</taxon>
        <taxon>Fungi incertae sedis</taxon>
        <taxon>Zoopagomycota</taxon>
        <taxon>Zoopagomycotina</taxon>
        <taxon>Zoopagomycetes</taxon>
        <taxon>Zoopagales</taxon>
        <taxon>Piptocephalidaceae</taxon>
        <taxon>Syncephalis</taxon>
    </lineage>
</organism>
<name>A0A4P9YV78_9FUNG</name>
<evidence type="ECO:0000256" key="6">
    <source>
        <dbReference type="ARBA" id="ARBA00023242"/>
    </source>
</evidence>
<dbReference type="Proteomes" id="UP000278143">
    <property type="component" value="Unassembled WGS sequence"/>
</dbReference>
<dbReference type="EMBL" id="KZ990758">
    <property type="protein sequence ID" value="RKP23698.1"/>
    <property type="molecule type" value="Genomic_DNA"/>
</dbReference>
<gene>
    <name evidence="10" type="ORF">SYNPS1DRAFT_24233</name>
</gene>
<keyword evidence="11" id="KW-1185">Reference proteome</keyword>
<dbReference type="Gene3D" id="1.10.10.10">
    <property type="entry name" value="Winged helix-like DNA-binding domain superfamily/Winged helix DNA-binding domain"/>
    <property type="match status" value="1"/>
</dbReference>
<evidence type="ECO:0000256" key="3">
    <source>
        <dbReference type="ARBA" id="ARBA00016689"/>
    </source>
</evidence>
<comment type="function">
    <text evidence="7">DNA-dependent RNA polymerase catalyzes the transcription of DNA into RNA using the four ribonucleoside triphosphates as substrates. Specific core component of RNA polymerase III which synthesizes small RNAs, such as 5S rRNA and tRNAs.</text>
</comment>
<dbReference type="GO" id="GO:0005666">
    <property type="term" value="C:RNA polymerase III complex"/>
    <property type="evidence" value="ECO:0007669"/>
    <property type="project" value="UniProtKB-UniRule"/>
</dbReference>
<reference evidence="11" key="1">
    <citation type="journal article" date="2018" name="Nat. Microbiol.">
        <title>Leveraging single-cell genomics to expand the fungal tree of life.</title>
        <authorList>
            <person name="Ahrendt S.R."/>
            <person name="Quandt C.A."/>
            <person name="Ciobanu D."/>
            <person name="Clum A."/>
            <person name="Salamov A."/>
            <person name="Andreopoulos B."/>
            <person name="Cheng J.F."/>
            <person name="Woyke T."/>
            <person name="Pelin A."/>
            <person name="Henrissat B."/>
            <person name="Reynolds N.K."/>
            <person name="Benny G.L."/>
            <person name="Smith M.E."/>
            <person name="James T.Y."/>
            <person name="Grigoriev I.V."/>
        </authorList>
    </citation>
    <scope>NUCLEOTIDE SEQUENCE [LARGE SCALE GENOMIC DNA]</scope>
    <source>
        <strain evidence="11">Benny S71-1</strain>
    </source>
</reference>
<dbReference type="InterPro" id="IPR036388">
    <property type="entry name" value="WH-like_DNA-bd_sf"/>
</dbReference>
<dbReference type="PANTHER" id="PTHR12949:SF0">
    <property type="entry name" value="DNA-DIRECTED RNA POLYMERASE III SUBUNIT RPC3"/>
    <property type="match status" value="1"/>
</dbReference>
<keyword evidence="6 7" id="KW-0539">Nucleus</keyword>
<comment type="similarity">
    <text evidence="7">Belongs to the RNA polymerase beta chain family.</text>
</comment>